<dbReference type="PANTHER" id="PTHR21521:SF0">
    <property type="entry name" value="AMUN, ISOFORM A"/>
    <property type="match status" value="1"/>
</dbReference>
<dbReference type="Proteomes" id="UP000054771">
    <property type="component" value="Unassembled WGS sequence"/>
</dbReference>
<sequence>MAAPAPPPAKSIPASLNPKTITLSTFRTLLAHYEETVHRVTRKKALAKQGGKKATPKQKKKAAPKRKVSSEEGEEDDDDSKLENANGDEDGDEDDEPNPQADAAAREFWKLDTWRYETLPWILSERSQLQLQEGEENGKGNGKGKGKGKGKVEGVHLTKDEVIKLMEWKLKHGIYRPTLMGMLKSNPERAIQSATAAAFASLPSSPNSPDSPNSNDQPLSATLTSLNALTAPLRGIGPATASLLLSAASPAQVPFYSDDTFLWLIVGVYPKWSDEDGWVRGEVKSAEKRKMVKPSGELIAKYHVAEYKALFEAVRGLVSRLNGEREALGDGAKGEEVGCAELERVAFVVRHVRESGLAGIKGEDEDEDVKQGEDDKVGSKDEGASRKKRKVRK</sequence>
<evidence type="ECO:0000313" key="3">
    <source>
        <dbReference type="Proteomes" id="UP000054771"/>
    </source>
</evidence>
<feature type="compositionally biased region" description="Basic residues" evidence="1">
    <location>
        <begin position="39"/>
        <end position="67"/>
    </location>
</feature>
<dbReference type="STRING" id="454130.A0A0U5GU36"/>
<name>A0A0U5GU36_ASPCI</name>
<proteinExistence type="predicted"/>
<protein>
    <submittedName>
        <fullName evidence="2">Uncharacterized protein</fullName>
    </submittedName>
</protein>
<dbReference type="PANTHER" id="PTHR21521">
    <property type="entry name" value="AMUN, ISOFORM A"/>
    <property type="match status" value="1"/>
</dbReference>
<feature type="region of interest" description="Disordered" evidence="1">
    <location>
        <begin position="37"/>
        <end position="100"/>
    </location>
</feature>
<dbReference type="EMBL" id="CDMC01000007">
    <property type="protein sequence ID" value="CEN62155.1"/>
    <property type="molecule type" value="Genomic_DNA"/>
</dbReference>
<organism evidence="2 3">
    <name type="scientific">Aspergillus calidoustus</name>
    <dbReference type="NCBI Taxonomy" id="454130"/>
    <lineage>
        <taxon>Eukaryota</taxon>
        <taxon>Fungi</taxon>
        <taxon>Dikarya</taxon>
        <taxon>Ascomycota</taxon>
        <taxon>Pezizomycotina</taxon>
        <taxon>Eurotiomycetes</taxon>
        <taxon>Eurotiomycetidae</taxon>
        <taxon>Eurotiales</taxon>
        <taxon>Aspergillaceae</taxon>
        <taxon>Aspergillus</taxon>
        <taxon>Aspergillus subgen. Nidulantes</taxon>
    </lineage>
</organism>
<feature type="region of interest" description="Disordered" evidence="1">
    <location>
        <begin position="132"/>
        <end position="151"/>
    </location>
</feature>
<evidence type="ECO:0000256" key="1">
    <source>
        <dbReference type="SAM" id="MobiDB-lite"/>
    </source>
</evidence>
<accession>A0A0U5GU36</accession>
<evidence type="ECO:0000313" key="2">
    <source>
        <dbReference type="EMBL" id="CEN62155.1"/>
    </source>
</evidence>
<keyword evidence="3" id="KW-1185">Reference proteome</keyword>
<reference evidence="3" key="1">
    <citation type="journal article" date="2016" name="Genome Announc.">
        <title>Draft genome sequences of fungus Aspergillus calidoustus.</title>
        <authorList>
            <person name="Horn F."/>
            <person name="Linde J."/>
            <person name="Mattern D.J."/>
            <person name="Walther G."/>
            <person name="Guthke R."/>
            <person name="Scherlach K."/>
            <person name="Martin K."/>
            <person name="Brakhage A.A."/>
            <person name="Petzke L."/>
            <person name="Valiante V."/>
        </authorList>
    </citation>
    <scope>NUCLEOTIDE SEQUENCE [LARGE SCALE GENOMIC DNA]</scope>
    <source>
        <strain evidence="3">SF006504</strain>
    </source>
</reference>
<gene>
    <name evidence="2" type="ORF">ASPCAL08794</name>
</gene>
<feature type="region of interest" description="Disordered" evidence="1">
    <location>
        <begin position="360"/>
        <end position="393"/>
    </location>
</feature>
<feature type="compositionally biased region" description="Acidic residues" evidence="1">
    <location>
        <begin position="71"/>
        <end position="97"/>
    </location>
</feature>
<feature type="region of interest" description="Disordered" evidence="1">
    <location>
        <begin position="195"/>
        <end position="220"/>
    </location>
</feature>
<feature type="compositionally biased region" description="Basic and acidic residues" evidence="1">
    <location>
        <begin position="369"/>
        <end position="385"/>
    </location>
</feature>
<dbReference type="OMA" id="WKLKHGS"/>
<dbReference type="OrthoDB" id="8249012at2759"/>
<dbReference type="AlphaFoldDB" id="A0A0U5GU36"/>